<comment type="caution">
    <text evidence="1">The sequence shown here is derived from an EMBL/GenBank/DDBJ whole genome shotgun (WGS) entry which is preliminary data.</text>
</comment>
<evidence type="ECO:0000313" key="1">
    <source>
        <dbReference type="EMBL" id="MCM0622712.1"/>
    </source>
</evidence>
<protein>
    <submittedName>
        <fullName evidence="1">Major capsid protein</fullName>
    </submittedName>
</protein>
<reference evidence="1" key="1">
    <citation type="submission" date="2022-05" db="EMBL/GenBank/DDBJ databases">
        <authorList>
            <person name="Tuo L."/>
        </authorList>
    </citation>
    <scope>NUCLEOTIDE SEQUENCE</scope>
    <source>
        <strain evidence="1">BSK12Z-4</strain>
    </source>
</reference>
<accession>A0A9X2DC77</accession>
<dbReference type="AlphaFoldDB" id="A0A9X2DC77"/>
<organism evidence="1 2">
    <name type="scientific">Nocardioides bruguierae</name>
    <dbReference type="NCBI Taxonomy" id="2945102"/>
    <lineage>
        <taxon>Bacteria</taxon>
        <taxon>Bacillati</taxon>
        <taxon>Actinomycetota</taxon>
        <taxon>Actinomycetes</taxon>
        <taxon>Propionibacteriales</taxon>
        <taxon>Nocardioidaceae</taxon>
        <taxon>Nocardioides</taxon>
    </lineage>
</organism>
<keyword evidence="2" id="KW-1185">Reference proteome</keyword>
<dbReference type="Proteomes" id="UP001139485">
    <property type="component" value="Unassembled WGS sequence"/>
</dbReference>
<dbReference type="RefSeq" id="WP_250828881.1">
    <property type="nucleotide sequence ID" value="NZ_JAMOIL010000045.1"/>
</dbReference>
<dbReference type="EMBL" id="JAMOIL010000045">
    <property type="protein sequence ID" value="MCM0622712.1"/>
    <property type="molecule type" value="Genomic_DNA"/>
</dbReference>
<name>A0A9X2DC77_9ACTN</name>
<evidence type="ECO:0000313" key="2">
    <source>
        <dbReference type="Proteomes" id="UP001139485"/>
    </source>
</evidence>
<proteinExistence type="predicted"/>
<dbReference type="Pfam" id="PF03864">
    <property type="entry name" value="Phage_cap_E"/>
    <property type="match status" value="1"/>
</dbReference>
<gene>
    <name evidence="1" type="ORF">M8330_20690</name>
</gene>
<dbReference type="InterPro" id="IPR005564">
    <property type="entry name" value="Major_capsid_GpE"/>
</dbReference>
<sequence length="333" mass="35917">MQIMDLVPDLRPVILAARQVRDERNSLERFLPNVAVQALSYRLGRRRKVDQTVPVRAFGSPATPIRRPGIVEVRGELPAVTPIVNLTETDLNLEFILAQQLNGQQVDWSPWVEQAAGLAALATDNTYELMRGQALSTGIVSLATEDGEVHEVDFGIAAEQKIAVDAGDNFWDAFEAGHEVFHDTSGAAAGVFVTTAKTYRKALSSLQALFPQQPVGQTSLNAYAADRGLPSITTYDRVLRAEDGSKTRIYPEGYGTFLPAGDSIGRTELGVTQEAVQQVQGQILSPLEVAGMTIQTLGQDNPVERAVKAASVGLPVIQDNEDIVILSGLEGTV</sequence>